<keyword evidence="3" id="KW-1185">Reference proteome</keyword>
<reference evidence="3" key="2">
    <citation type="journal article" date="2018" name="Plant J.">
        <title>The Sorghum bicolor reference genome: improved assembly, gene annotations, a transcriptome atlas, and signatures of genome organization.</title>
        <authorList>
            <person name="McCormick R.F."/>
            <person name="Truong S.K."/>
            <person name="Sreedasyam A."/>
            <person name="Jenkins J."/>
            <person name="Shu S."/>
            <person name="Sims D."/>
            <person name="Kennedy M."/>
            <person name="Amirebrahimi M."/>
            <person name="Weers B.D."/>
            <person name="McKinley B."/>
            <person name="Mattison A."/>
            <person name="Morishige D.T."/>
            <person name="Grimwood J."/>
            <person name="Schmutz J."/>
            <person name="Mullet J.E."/>
        </authorList>
    </citation>
    <scope>NUCLEOTIDE SEQUENCE [LARGE SCALE GENOMIC DNA]</scope>
    <source>
        <strain evidence="3">cv. BTx623</strain>
    </source>
</reference>
<dbReference type="InParanoid" id="A0A1B6QKD9"/>
<organism evidence="2 3">
    <name type="scientific">Sorghum bicolor</name>
    <name type="common">Sorghum</name>
    <name type="synonym">Sorghum vulgare</name>
    <dbReference type="NCBI Taxonomy" id="4558"/>
    <lineage>
        <taxon>Eukaryota</taxon>
        <taxon>Viridiplantae</taxon>
        <taxon>Streptophyta</taxon>
        <taxon>Embryophyta</taxon>
        <taxon>Tracheophyta</taxon>
        <taxon>Spermatophyta</taxon>
        <taxon>Magnoliopsida</taxon>
        <taxon>Liliopsida</taxon>
        <taxon>Poales</taxon>
        <taxon>Poaceae</taxon>
        <taxon>PACMAD clade</taxon>
        <taxon>Panicoideae</taxon>
        <taxon>Andropogonodae</taxon>
        <taxon>Andropogoneae</taxon>
        <taxon>Sorghinae</taxon>
        <taxon>Sorghum</taxon>
    </lineage>
</organism>
<dbReference type="AlphaFoldDB" id="A0A1B6QKD9"/>
<evidence type="ECO:0000313" key="2">
    <source>
        <dbReference type="EMBL" id="KXG38383.1"/>
    </source>
</evidence>
<dbReference type="EMBL" id="CM000760">
    <property type="protein sequence ID" value="KXG38383.1"/>
    <property type="molecule type" value="Genomic_DNA"/>
</dbReference>
<dbReference type="Proteomes" id="UP000000768">
    <property type="component" value="Chromosome 1"/>
</dbReference>
<feature type="compositionally biased region" description="Polar residues" evidence="1">
    <location>
        <begin position="68"/>
        <end position="78"/>
    </location>
</feature>
<gene>
    <name evidence="2" type="ORF">SORBI_3001G225900</name>
</gene>
<protein>
    <submittedName>
        <fullName evidence="2">Uncharacterized protein</fullName>
    </submittedName>
</protein>
<sequence>MNLWKRRMRTYLPSICVSLQPSSAAHVAPTSVHRAAWLPLRPTARAPWPRFSFSIAALSLALAATHDGSFSSDGNNPSAHAERSGDI</sequence>
<reference evidence="2 3" key="1">
    <citation type="journal article" date="2009" name="Nature">
        <title>The Sorghum bicolor genome and the diversification of grasses.</title>
        <authorList>
            <person name="Paterson A.H."/>
            <person name="Bowers J.E."/>
            <person name="Bruggmann R."/>
            <person name="Dubchak I."/>
            <person name="Grimwood J."/>
            <person name="Gundlach H."/>
            <person name="Haberer G."/>
            <person name="Hellsten U."/>
            <person name="Mitros T."/>
            <person name="Poliakov A."/>
            <person name="Schmutz J."/>
            <person name="Spannagl M."/>
            <person name="Tang H."/>
            <person name="Wang X."/>
            <person name="Wicker T."/>
            <person name="Bharti A.K."/>
            <person name="Chapman J."/>
            <person name="Feltus F.A."/>
            <person name="Gowik U."/>
            <person name="Grigoriev I.V."/>
            <person name="Lyons E."/>
            <person name="Maher C.A."/>
            <person name="Martis M."/>
            <person name="Narechania A."/>
            <person name="Otillar R.P."/>
            <person name="Penning B.W."/>
            <person name="Salamov A.A."/>
            <person name="Wang Y."/>
            <person name="Zhang L."/>
            <person name="Carpita N.C."/>
            <person name="Freeling M."/>
            <person name="Gingle A.R."/>
            <person name="Hash C.T."/>
            <person name="Keller B."/>
            <person name="Klein P."/>
            <person name="Kresovich S."/>
            <person name="McCann M.C."/>
            <person name="Ming R."/>
            <person name="Peterson D.G."/>
            <person name="Mehboob-ur-Rahman"/>
            <person name="Ware D."/>
            <person name="Westhoff P."/>
            <person name="Mayer K.F."/>
            <person name="Messing J."/>
            <person name="Rokhsar D.S."/>
        </authorList>
    </citation>
    <scope>NUCLEOTIDE SEQUENCE [LARGE SCALE GENOMIC DNA]</scope>
    <source>
        <strain evidence="3">cv. BTx623</strain>
    </source>
</reference>
<accession>A0A1B6QKD9</accession>
<name>A0A1B6QKD9_SORBI</name>
<proteinExistence type="predicted"/>
<feature type="region of interest" description="Disordered" evidence="1">
    <location>
        <begin position="67"/>
        <end position="87"/>
    </location>
</feature>
<dbReference type="Gramene" id="KXG38383">
    <property type="protein sequence ID" value="KXG38383"/>
    <property type="gene ID" value="SORBI_3001G225900"/>
</dbReference>
<evidence type="ECO:0000256" key="1">
    <source>
        <dbReference type="SAM" id="MobiDB-lite"/>
    </source>
</evidence>
<evidence type="ECO:0000313" key="3">
    <source>
        <dbReference type="Proteomes" id="UP000000768"/>
    </source>
</evidence>